<keyword evidence="4" id="KW-0800">Toxin</keyword>
<organism evidence="10 11">
    <name type="scientific">Trichormus variabilis NIES-23</name>
    <dbReference type="NCBI Taxonomy" id="1973479"/>
    <lineage>
        <taxon>Bacteria</taxon>
        <taxon>Bacillati</taxon>
        <taxon>Cyanobacteriota</taxon>
        <taxon>Cyanophyceae</taxon>
        <taxon>Nostocales</taxon>
        <taxon>Nostocaceae</taxon>
        <taxon>Trichormus</taxon>
    </lineage>
</organism>
<evidence type="ECO:0000256" key="1">
    <source>
        <dbReference type="ARBA" id="ARBA00004370"/>
    </source>
</evidence>
<dbReference type="SUPFAM" id="SSF51120">
    <property type="entry name" value="beta-Roll"/>
    <property type="match status" value="13"/>
</dbReference>
<feature type="domain" description="Haemolysin-type calcium binding-related" evidence="9">
    <location>
        <begin position="1308"/>
        <end position="1354"/>
    </location>
</feature>
<dbReference type="Gene3D" id="2.150.10.10">
    <property type="entry name" value="Serralysin-like metalloprotease, C-terminal"/>
    <property type="match status" value="12"/>
</dbReference>
<feature type="domain" description="Haemolysin-type calcium binding-related" evidence="9">
    <location>
        <begin position="1511"/>
        <end position="1552"/>
    </location>
</feature>
<feature type="compositionally biased region" description="Low complexity" evidence="8">
    <location>
        <begin position="1997"/>
        <end position="2011"/>
    </location>
</feature>
<feature type="compositionally biased region" description="Basic and acidic residues" evidence="8">
    <location>
        <begin position="469"/>
        <end position="479"/>
    </location>
</feature>
<evidence type="ECO:0000256" key="4">
    <source>
        <dbReference type="ARBA" id="ARBA00022656"/>
    </source>
</evidence>
<dbReference type="PANTHER" id="PTHR38340">
    <property type="entry name" value="S-LAYER PROTEIN"/>
    <property type="match status" value="1"/>
</dbReference>
<keyword evidence="7" id="KW-0472">Membrane</keyword>
<dbReference type="PANTHER" id="PTHR38340:SF1">
    <property type="entry name" value="S-LAYER PROTEIN"/>
    <property type="match status" value="1"/>
</dbReference>
<geneLocation type="plasmid" evidence="10">
    <name>plasmid3</name>
</geneLocation>
<dbReference type="PROSITE" id="PS00330">
    <property type="entry name" value="HEMOLYSIN_CALCIUM"/>
    <property type="match status" value="16"/>
</dbReference>
<gene>
    <name evidence="10" type="ORF">NIES23_62360</name>
</gene>
<evidence type="ECO:0000256" key="7">
    <source>
        <dbReference type="ARBA" id="ARBA00023136"/>
    </source>
</evidence>
<dbReference type="PRINTS" id="PR00313">
    <property type="entry name" value="CABNDNGRPT"/>
</dbReference>
<evidence type="ECO:0000256" key="2">
    <source>
        <dbReference type="ARBA" id="ARBA00004613"/>
    </source>
</evidence>
<keyword evidence="5" id="KW-0677">Repeat</keyword>
<evidence type="ECO:0000259" key="9">
    <source>
        <dbReference type="Pfam" id="PF06594"/>
    </source>
</evidence>
<dbReference type="EMBL" id="AP018219">
    <property type="protein sequence ID" value="BAY73408.1"/>
    <property type="molecule type" value="Genomic_DNA"/>
</dbReference>
<proteinExistence type="predicted"/>
<evidence type="ECO:0000256" key="5">
    <source>
        <dbReference type="ARBA" id="ARBA00022737"/>
    </source>
</evidence>
<accession>A0A1Z4KWU4</accession>
<feature type="region of interest" description="Disordered" evidence="8">
    <location>
        <begin position="1975"/>
        <end position="2011"/>
    </location>
</feature>
<keyword evidence="3" id="KW-0964">Secreted</keyword>
<dbReference type="InterPro" id="IPR018247">
    <property type="entry name" value="EF_Hand_1_Ca_BS"/>
</dbReference>
<sequence>MNTSNLVTTSGDLKITQAELDYLWSFLDRGDRGGYYVALYNMTGNDQALEQAQIATFSEGIGAGAFLANFWLQWYLPRGEYPGIYYLSQAVAEQSYFRILDKLKKDNSNTGYINRQEMFDSAGVAWKKRWEEDDPINGKDVERYWPGNALRNLSALGEWLQQKTGSPIPLVDEATNLIGDLIARLVKDNRLTTENFLRTTISEGTFSVVIGSLGTSFLGKRLTDYEDDPVRYQIETLPDVSYKIAIDKQKNKVVGIFDNTLLPTNPGEFFNLIASNSLEIYGILTGGVGGGLTALIVTEFLNQLLSDFHRSLTEGTSESSFLSEIIPGFNNGDINPLVRNRTFSSESDYLLTNSPTNENDTLWGKGGVYADTLYGGSGDDRIFGGDGDDELHGESGNDIVYAQKGSDRLYGEEGNDVLRGGEGDDTLYGGIGDDLLDGDDITPEGNGNDELHGQAGNDVLSGGGGNDKLYGDSDKDKLYGGEGDDTLDGGRGDDYLEGGLGFDVYIVGYGSDIIIDQDRSGRIEWYDLTSLVIQGRNAVTNPDEDWIQVSESSFLDRQHQVYYTLNRNVETGVINLVITRPNINGDQGQVTIRDFQGGDFGINLPVTTPPVLPIVSDENDLIGILQHPNTGEVPRINFDGGAGNDLISGSIDRDYIKGGIGDDVLLGSFGADRMEGGDGNDFIGDELYSMAYGSEDLSLYPPAPTGSVLLSSGRGWELWREPNGGLLLRYAFVNPEINIPENNNDFASGGAGNDYIFMNWGDDVVSGGDGADYIEGGHNNDILEGDAGDDTIFGDEGDRNRYYADPELSSRFRIDGNDQINGGAGNDLLAGNGGNDSISGGEDNDTIYGDNGDYVETNPYYSITLEVKGDDTIDAGAGDDLVHGGGGDDIISAGDGADIVYGDNAQLDVGLNLYREYDGNDQIDGGSGNDTLVGMGGNDTLEGEDGDDVLIGDFTDQISGLIEGDDFLSGGAGNDGLRGNGGNDYLDGGSGNDVLYGDAGNDTLDGGSGDDVLIGGDGTNVYKFSLEGGHDVIKAGTANGSYVEIAEGIRPEALVFTFLPDYRYYSYLGPALSLSNPGYTASLLIEDFKPTGDSTISTIRFSDGTVLDYQGIFQQINAGYWAGTSSEYIGSDLDDTVQGRSGTDEKIILGNGGNDKLYGNDGVDYIDGGNGDDLIDGGRDNDSLRGLNDNDTVRGGEGDDWIEGGAGSDILEGGDGNDHLDGGSVWDELTDVDTFIGGRGNDTLFGNNGADIYIYNRGDGSDLIAEEGYLPEHGIDTLRFGQGISLSDLQFYRTGTNKFDTEISSESDLVILINGGPEQIRIAGFFGYDPGNGGYPAEIEQIEFADGSRLDLDQILEQVQIWGTPDTQVGSSGDDVFVVDHRRDVVIDDYTDDHDTLRASVSIALGENLDDIELTGVFDIEAYGNSRDNVIIGNAGHNFIRASDGNDTLDGRAGDDTLEGGRGSDTYILARGGGSDLVFDWIAVGSNDIDTIRVAEGISSAEVTLARQDNDLVVAIGGSSDRITVRDHFAVVDGERRNAIEQIVFADGTVWNPIEIDTPPLQEIVGTDAKDSLTGTVGNDVIRGLGGSDVLRGLDGDDILDGGLEQDRLEGGNGDDRLLGGEGNDTLIGGAGNDTLIGGAGNDTYYVDETGDAIAELDGEGTDTVRASISYALGDYLENLILTSSDGINGIGNVLNNRITGNAGDNLLDGGEGNDTLIGGAGNDTLIGGAGNDTYYVDETGDAIAELDGEGTDTVRASISYALGDYLENLILTGSDGINGIGNVLNNRITGNAGDNLLDGGEGNDTLIGGAGNDTLIGGAGNDTYYVDETGDAIAELDGEGTDTVRASISYALGDYLENLILTGSDGINGIGNVLNNRITGNAGDNLLDGGEGNDTLIGGAGNDTLIGGAGNDTYYVDSSNDQITEAFNEGTDTVRATVTWVLGNNLENLILTGSSAIDGNGNALRNSITGNAANNSLSGGDENDSISGGDGDDTLNGENGNDTLTGGNGNDVLVGGLGSDRLTGGSGKDIFSFSSPISDGIDTITDFNPVDDKIRVDAAGFGGGLVAGILPQTQFILGSVAQDESDRFIYNQSTGALFFDVDGTGSSRQVQIATLSTKPVIDSMNIVVI</sequence>
<dbReference type="GO" id="GO:0016020">
    <property type="term" value="C:membrane"/>
    <property type="evidence" value="ECO:0007669"/>
    <property type="project" value="UniProtKB-SubCell"/>
</dbReference>
<evidence type="ECO:0000256" key="6">
    <source>
        <dbReference type="ARBA" id="ARBA00023026"/>
    </source>
</evidence>
<keyword evidence="6" id="KW-0843">Virulence</keyword>
<dbReference type="InterPro" id="IPR018511">
    <property type="entry name" value="Hemolysin-typ_Ca-bd_CS"/>
</dbReference>
<dbReference type="Pfam" id="PF00353">
    <property type="entry name" value="HemolysinCabind"/>
    <property type="match status" value="20"/>
</dbReference>
<feature type="region of interest" description="Disordered" evidence="8">
    <location>
        <begin position="825"/>
        <end position="844"/>
    </location>
</feature>
<dbReference type="InterPro" id="IPR010566">
    <property type="entry name" value="Haemolys_ca-bd"/>
</dbReference>
<evidence type="ECO:0000313" key="11">
    <source>
        <dbReference type="Proteomes" id="UP000217507"/>
    </source>
</evidence>
<evidence type="ECO:0000256" key="3">
    <source>
        <dbReference type="ARBA" id="ARBA00022525"/>
    </source>
</evidence>
<comment type="subcellular location">
    <subcellularLocation>
        <location evidence="1">Membrane</location>
    </subcellularLocation>
    <subcellularLocation>
        <location evidence="2">Secreted</location>
    </subcellularLocation>
</comment>
<dbReference type="Pfam" id="PF06594">
    <property type="entry name" value="HCBP_related"/>
    <property type="match status" value="2"/>
</dbReference>
<dbReference type="GO" id="GO:0090729">
    <property type="term" value="F:toxin activity"/>
    <property type="evidence" value="ECO:0007669"/>
    <property type="project" value="UniProtKB-KW"/>
</dbReference>
<keyword evidence="10" id="KW-0614">Plasmid</keyword>
<dbReference type="InterPro" id="IPR050557">
    <property type="entry name" value="RTX_toxin/Mannuronan_C5-epim"/>
</dbReference>
<dbReference type="PRINTS" id="PR01488">
    <property type="entry name" value="RTXTOXINA"/>
</dbReference>
<dbReference type="InterPro" id="IPR011049">
    <property type="entry name" value="Serralysin-like_metalloprot_C"/>
</dbReference>
<dbReference type="PROSITE" id="PS00018">
    <property type="entry name" value="EF_HAND_1"/>
    <property type="match status" value="1"/>
</dbReference>
<feature type="region of interest" description="Disordered" evidence="8">
    <location>
        <begin position="433"/>
        <end position="490"/>
    </location>
</feature>
<reference evidence="10 11" key="1">
    <citation type="submission" date="2017-06" db="EMBL/GenBank/DDBJ databases">
        <title>Genome sequencing of cyanobaciteial culture collection at National Institute for Environmental Studies (NIES).</title>
        <authorList>
            <person name="Hirose Y."/>
            <person name="Shimura Y."/>
            <person name="Fujisawa T."/>
            <person name="Nakamura Y."/>
            <person name="Kawachi M."/>
        </authorList>
    </citation>
    <scope>NUCLEOTIDE SEQUENCE [LARGE SCALE GENOMIC DNA]</scope>
    <source>
        <strain evidence="10 11">NIES-23</strain>
        <plasmid evidence="11">Plasmid Plasmid3 dna</plasmid>
    </source>
</reference>
<dbReference type="InterPro" id="IPR003995">
    <property type="entry name" value="RTX_toxin_determinant-A"/>
</dbReference>
<evidence type="ECO:0000313" key="10">
    <source>
        <dbReference type="EMBL" id="BAY73408.1"/>
    </source>
</evidence>
<protein>
    <recommendedName>
        <fullName evidence="9">Haemolysin-type calcium binding-related domain-containing protein</fullName>
    </recommendedName>
</protein>
<dbReference type="GO" id="GO:0005509">
    <property type="term" value="F:calcium ion binding"/>
    <property type="evidence" value="ECO:0007669"/>
    <property type="project" value="InterPro"/>
</dbReference>
<dbReference type="GO" id="GO:0005576">
    <property type="term" value="C:extracellular region"/>
    <property type="evidence" value="ECO:0007669"/>
    <property type="project" value="UniProtKB-SubCell"/>
</dbReference>
<dbReference type="Proteomes" id="UP000217507">
    <property type="component" value="Plasmid Plasmid3 dna"/>
</dbReference>
<name>A0A1Z4KWU4_ANAVA</name>
<dbReference type="InterPro" id="IPR001343">
    <property type="entry name" value="Hemolysn_Ca-bd"/>
</dbReference>
<evidence type="ECO:0000256" key="8">
    <source>
        <dbReference type="SAM" id="MobiDB-lite"/>
    </source>
</evidence>